<dbReference type="Proteomes" id="UP001056384">
    <property type="component" value="Chromosome 11"/>
</dbReference>
<keyword evidence="3" id="KW-1185">Reference proteome</keyword>
<name>A0A9Q9EPJ9_9PEZI</name>
<evidence type="ECO:0000256" key="1">
    <source>
        <dbReference type="SAM" id="MobiDB-lite"/>
    </source>
</evidence>
<evidence type="ECO:0000313" key="2">
    <source>
        <dbReference type="EMBL" id="USW58846.1"/>
    </source>
</evidence>
<organism evidence="2 3">
    <name type="scientific">Septoria linicola</name>
    <dbReference type="NCBI Taxonomy" id="215465"/>
    <lineage>
        <taxon>Eukaryota</taxon>
        <taxon>Fungi</taxon>
        <taxon>Dikarya</taxon>
        <taxon>Ascomycota</taxon>
        <taxon>Pezizomycotina</taxon>
        <taxon>Dothideomycetes</taxon>
        <taxon>Dothideomycetidae</taxon>
        <taxon>Mycosphaerellales</taxon>
        <taxon>Mycosphaerellaceae</taxon>
        <taxon>Septoria</taxon>
    </lineage>
</organism>
<sequence>MAPVRYRYVSERDIQSQEARSASASPKATESKCDVPDSFAEIGGLAMEGLRREEEALGVEGVGCVEDEGAESWVDAGAEDVGGGGGAVVFGFLSLYEGVVLGLWVGLVLGSGGGVGGCICSNMCK</sequence>
<accession>A0A9Q9EPJ9</accession>
<feature type="compositionally biased region" description="Polar residues" evidence="1">
    <location>
        <begin position="16"/>
        <end position="28"/>
    </location>
</feature>
<gene>
    <name evidence="2" type="ORF">Slin15195_G121650</name>
</gene>
<reference evidence="2" key="1">
    <citation type="submission" date="2022-06" db="EMBL/GenBank/DDBJ databases">
        <title>Complete genome sequences of two strains of the flax pathogen Septoria linicola.</title>
        <authorList>
            <person name="Lapalu N."/>
            <person name="Simon A."/>
            <person name="Demenou B."/>
            <person name="Paumier D."/>
            <person name="Guillot M.-P."/>
            <person name="Gout L."/>
            <person name="Valade R."/>
        </authorList>
    </citation>
    <scope>NUCLEOTIDE SEQUENCE</scope>
    <source>
        <strain evidence="2">SE15195</strain>
    </source>
</reference>
<feature type="region of interest" description="Disordered" evidence="1">
    <location>
        <begin position="1"/>
        <end position="33"/>
    </location>
</feature>
<protein>
    <submittedName>
        <fullName evidence="2">Uncharacterized protein</fullName>
    </submittedName>
</protein>
<evidence type="ECO:0000313" key="3">
    <source>
        <dbReference type="Proteomes" id="UP001056384"/>
    </source>
</evidence>
<dbReference type="EMBL" id="CP099428">
    <property type="protein sequence ID" value="USW58846.1"/>
    <property type="molecule type" value="Genomic_DNA"/>
</dbReference>
<dbReference type="AlphaFoldDB" id="A0A9Q9EPJ9"/>
<proteinExistence type="predicted"/>